<evidence type="ECO:0000313" key="12">
    <source>
        <dbReference type="EMBL" id="KAK9799348.1"/>
    </source>
</evidence>
<gene>
    <name evidence="12" type="ORF">WJX73_008904</name>
</gene>
<reference evidence="12 13" key="1">
    <citation type="journal article" date="2024" name="Nat. Commun.">
        <title>Phylogenomics reveals the evolutionary origins of lichenization in chlorophyte algae.</title>
        <authorList>
            <person name="Puginier C."/>
            <person name="Libourel C."/>
            <person name="Otte J."/>
            <person name="Skaloud P."/>
            <person name="Haon M."/>
            <person name="Grisel S."/>
            <person name="Petersen M."/>
            <person name="Berrin J.G."/>
            <person name="Delaux P.M."/>
            <person name="Dal Grande F."/>
            <person name="Keller J."/>
        </authorList>
    </citation>
    <scope>NUCLEOTIDE SEQUENCE [LARGE SCALE GENOMIC DNA]</scope>
    <source>
        <strain evidence="12 13">SAG 2036</strain>
    </source>
</reference>
<feature type="region of interest" description="Disordered" evidence="9">
    <location>
        <begin position="382"/>
        <end position="508"/>
    </location>
</feature>
<evidence type="ECO:0000259" key="11">
    <source>
        <dbReference type="Pfam" id="PF18097"/>
    </source>
</evidence>
<keyword evidence="6" id="KW-0967">Endosome</keyword>
<dbReference type="InterPro" id="IPR041212">
    <property type="entry name" value="Vta1_C"/>
</dbReference>
<evidence type="ECO:0008006" key="14">
    <source>
        <dbReference type="Google" id="ProtNLM"/>
    </source>
</evidence>
<feature type="compositionally biased region" description="Low complexity" evidence="9">
    <location>
        <begin position="155"/>
        <end position="177"/>
    </location>
</feature>
<evidence type="ECO:0000256" key="3">
    <source>
        <dbReference type="ARBA" id="ARBA00007895"/>
    </source>
</evidence>
<comment type="subcellular location">
    <subcellularLocation>
        <location evidence="2">Cytoplasm</location>
    </subcellularLocation>
    <subcellularLocation>
        <location evidence="1">Endosome membrane</location>
        <topology evidence="1">Peripheral membrane protein</topology>
    </subcellularLocation>
</comment>
<keyword evidence="13" id="KW-1185">Reference proteome</keyword>
<dbReference type="InterPro" id="IPR039431">
    <property type="entry name" value="Vta1/CALS_N"/>
</dbReference>
<feature type="domain" description="Vta1 C-terminal" evidence="11">
    <location>
        <begin position="520"/>
        <end position="552"/>
    </location>
</feature>
<evidence type="ECO:0000256" key="5">
    <source>
        <dbReference type="ARBA" id="ARBA00022490"/>
    </source>
</evidence>
<feature type="compositionally biased region" description="Low complexity" evidence="9">
    <location>
        <begin position="494"/>
        <end position="506"/>
    </location>
</feature>
<dbReference type="GO" id="GO:0015031">
    <property type="term" value="P:protein transport"/>
    <property type="evidence" value="ECO:0007669"/>
    <property type="project" value="UniProtKB-KW"/>
</dbReference>
<dbReference type="InterPro" id="IPR023175">
    <property type="entry name" value="Vta1/CALS_N_sf"/>
</dbReference>
<keyword evidence="8" id="KW-0472">Membrane</keyword>
<dbReference type="Proteomes" id="UP001465755">
    <property type="component" value="Unassembled WGS sequence"/>
</dbReference>
<evidence type="ECO:0000256" key="2">
    <source>
        <dbReference type="ARBA" id="ARBA00004496"/>
    </source>
</evidence>
<feature type="compositionally biased region" description="Pro residues" evidence="9">
    <location>
        <begin position="393"/>
        <end position="407"/>
    </location>
</feature>
<dbReference type="AlphaFoldDB" id="A0AAW1NYB7"/>
<evidence type="ECO:0000256" key="8">
    <source>
        <dbReference type="ARBA" id="ARBA00023136"/>
    </source>
</evidence>
<evidence type="ECO:0000313" key="13">
    <source>
        <dbReference type="Proteomes" id="UP001465755"/>
    </source>
</evidence>
<dbReference type="Gene3D" id="1.25.40.270">
    <property type="entry name" value="Vacuolar protein sorting-associated protein vta1"/>
    <property type="match status" value="1"/>
</dbReference>
<keyword evidence="4" id="KW-0813">Transport</keyword>
<dbReference type="Pfam" id="PF04652">
    <property type="entry name" value="Vta1"/>
    <property type="match status" value="1"/>
</dbReference>
<evidence type="ECO:0000256" key="9">
    <source>
        <dbReference type="SAM" id="MobiDB-lite"/>
    </source>
</evidence>
<dbReference type="GO" id="GO:0010008">
    <property type="term" value="C:endosome membrane"/>
    <property type="evidence" value="ECO:0007669"/>
    <property type="project" value="UniProtKB-SubCell"/>
</dbReference>
<dbReference type="InterPro" id="IPR044538">
    <property type="entry name" value="Vta1-like"/>
</dbReference>
<feature type="compositionally biased region" description="Low complexity" evidence="9">
    <location>
        <begin position="443"/>
        <end position="467"/>
    </location>
</feature>
<keyword evidence="5" id="KW-0963">Cytoplasm</keyword>
<comment type="similarity">
    <text evidence="3">Belongs to the VTA1 family.</text>
</comment>
<comment type="caution">
    <text evidence="12">The sequence shown here is derived from an EMBL/GenBank/DDBJ whole genome shotgun (WGS) entry which is preliminary data.</text>
</comment>
<evidence type="ECO:0000256" key="1">
    <source>
        <dbReference type="ARBA" id="ARBA00004481"/>
    </source>
</evidence>
<feature type="domain" description="Vta1/callose synthase N-terminal" evidence="10">
    <location>
        <begin position="11"/>
        <end position="147"/>
    </location>
</feature>
<sequence>MAAGEQKKLVLPYLQRADEISKMEPKVAYYCRMYAVEQGIAIPNRAQEITDVVRALMAKLEADKKRITLGDKAEDSAYCESFACTIFERADRADRAGKGDKNTAMTFYAASVFIDILRQFGELPADMAERQRYAAWKAADIRKAIREGRTPTAGPPLAEDSSLLPLPSADLPSILPDIAPDTHRTGSAASGPLPPPSNFTPPTNMDLSRDSYNSQGHPRDTYNAPPNSSMGQPRDSHNSAGSQPRDIDHRTDSAFNGAPLGHDRQMAGSTASSSFHPGDKVLYCTGGEEAPVRGTVAKVESSSGGEESYLVALSQNIVSARAADLAHEYEPGTRVWWFPVPSDHPREATVTELHMNQWRPAYVITLEDGSVHQTIDHHLKKQLQEASSDPILPASPPPPIATSPPRSPTKAASPGVSAPAGTPFQPPPTAHGGPSPAPFSRDGPSFPSGASGNASSSSAYPSLGGQQPSPPPAQPGGAYGRGAPPHQPPPQLPSGPSQAPSLAPLPTTMAPASAISLGAITEAHKHAKHAASSLSFEDVTSARKFLSEALRLISDPNAYKPK</sequence>
<accession>A0AAW1NYB7</accession>
<keyword evidence="7" id="KW-0653">Protein transport</keyword>
<feature type="region of interest" description="Disordered" evidence="9">
    <location>
        <begin position="147"/>
        <end position="275"/>
    </location>
</feature>
<evidence type="ECO:0000256" key="6">
    <source>
        <dbReference type="ARBA" id="ARBA00022753"/>
    </source>
</evidence>
<dbReference type="EMBL" id="JALJOQ010000091">
    <property type="protein sequence ID" value="KAK9799348.1"/>
    <property type="molecule type" value="Genomic_DNA"/>
</dbReference>
<protein>
    <recommendedName>
        <fullName evidence="14">Vacuolar protein sorting-associated protein VTA1-like protein</fullName>
    </recommendedName>
</protein>
<dbReference type="GO" id="GO:0032511">
    <property type="term" value="P:late endosome to vacuole transport via multivesicular body sorting pathway"/>
    <property type="evidence" value="ECO:0007669"/>
    <property type="project" value="InterPro"/>
</dbReference>
<name>A0AAW1NYB7_9CHLO</name>
<dbReference type="Gene3D" id="1.20.5.420">
    <property type="entry name" value="Immunoglobulin FC, subunit C"/>
    <property type="match status" value="1"/>
</dbReference>
<evidence type="ECO:0000256" key="4">
    <source>
        <dbReference type="ARBA" id="ARBA00022448"/>
    </source>
</evidence>
<organism evidence="12 13">
    <name type="scientific">Symbiochloris irregularis</name>
    <dbReference type="NCBI Taxonomy" id="706552"/>
    <lineage>
        <taxon>Eukaryota</taxon>
        <taxon>Viridiplantae</taxon>
        <taxon>Chlorophyta</taxon>
        <taxon>core chlorophytes</taxon>
        <taxon>Trebouxiophyceae</taxon>
        <taxon>Trebouxiales</taxon>
        <taxon>Trebouxiaceae</taxon>
        <taxon>Symbiochloris</taxon>
    </lineage>
</organism>
<evidence type="ECO:0000259" key="10">
    <source>
        <dbReference type="Pfam" id="PF04652"/>
    </source>
</evidence>
<evidence type="ECO:0000256" key="7">
    <source>
        <dbReference type="ARBA" id="ARBA00022927"/>
    </source>
</evidence>
<dbReference type="GO" id="GO:0005771">
    <property type="term" value="C:multivesicular body"/>
    <property type="evidence" value="ECO:0007669"/>
    <property type="project" value="TreeGrafter"/>
</dbReference>
<proteinExistence type="inferred from homology"/>
<dbReference type="Pfam" id="PF18097">
    <property type="entry name" value="Vta1_C"/>
    <property type="match status" value="1"/>
</dbReference>
<dbReference type="PANTHER" id="PTHR46009">
    <property type="entry name" value="VACUOLAR PROTEIN SORTING-ASSOCIATED PROTEIN VTA1 HOMOLOG"/>
    <property type="match status" value="1"/>
</dbReference>
<dbReference type="PANTHER" id="PTHR46009:SF1">
    <property type="entry name" value="VACUOLAR PROTEIN SORTING-ASSOCIATED PROTEIN VTA1 HOMOLOG"/>
    <property type="match status" value="1"/>
</dbReference>